<organism evidence="1 2">
    <name type="scientific">Eumeta variegata</name>
    <name type="common">Bagworm moth</name>
    <name type="synonym">Eumeta japonica</name>
    <dbReference type="NCBI Taxonomy" id="151549"/>
    <lineage>
        <taxon>Eukaryota</taxon>
        <taxon>Metazoa</taxon>
        <taxon>Ecdysozoa</taxon>
        <taxon>Arthropoda</taxon>
        <taxon>Hexapoda</taxon>
        <taxon>Insecta</taxon>
        <taxon>Pterygota</taxon>
        <taxon>Neoptera</taxon>
        <taxon>Endopterygota</taxon>
        <taxon>Lepidoptera</taxon>
        <taxon>Glossata</taxon>
        <taxon>Ditrysia</taxon>
        <taxon>Tineoidea</taxon>
        <taxon>Psychidae</taxon>
        <taxon>Oiketicinae</taxon>
        <taxon>Eumeta</taxon>
    </lineage>
</organism>
<dbReference type="EMBL" id="BGZK01003976">
    <property type="protein sequence ID" value="GBP05987.1"/>
    <property type="molecule type" value="Genomic_DNA"/>
</dbReference>
<evidence type="ECO:0000313" key="1">
    <source>
        <dbReference type="EMBL" id="GBP05987.1"/>
    </source>
</evidence>
<evidence type="ECO:0000313" key="2">
    <source>
        <dbReference type="Proteomes" id="UP000299102"/>
    </source>
</evidence>
<reference evidence="1 2" key="1">
    <citation type="journal article" date="2019" name="Commun. Biol.">
        <title>The bagworm genome reveals a unique fibroin gene that provides high tensile strength.</title>
        <authorList>
            <person name="Kono N."/>
            <person name="Nakamura H."/>
            <person name="Ohtoshi R."/>
            <person name="Tomita M."/>
            <person name="Numata K."/>
            <person name="Arakawa K."/>
        </authorList>
    </citation>
    <scope>NUCLEOTIDE SEQUENCE [LARGE SCALE GENOMIC DNA]</scope>
</reference>
<accession>A0A4C1SXI6</accession>
<dbReference type="AlphaFoldDB" id="A0A4C1SXI6"/>
<protein>
    <submittedName>
        <fullName evidence="1">Uncharacterized protein</fullName>
    </submittedName>
</protein>
<name>A0A4C1SXI6_EUMVA</name>
<comment type="caution">
    <text evidence="1">The sequence shown here is derived from an EMBL/GenBank/DDBJ whole genome shotgun (WGS) entry which is preliminary data.</text>
</comment>
<sequence length="138" mass="15385">MSCDAGRVRNDESLIMRETMVRSLAAGPVPVAAPRYLRIIISAALLTRVRVSRRRVAFDDVYRTYCEKARLRCDKAHTVSEGRLSERYPTLTSKSEHQLQFMFALNQNIVKKCLPQNKLDHSGGTRGGMEACTAAGVA</sequence>
<keyword evidence="2" id="KW-1185">Reference proteome</keyword>
<proteinExistence type="predicted"/>
<gene>
    <name evidence="1" type="ORF">EVAR_99608_1</name>
</gene>
<dbReference type="Proteomes" id="UP000299102">
    <property type="component" value="Unassembled WGS sequence"/>
</dbReference>